<sequence>MPHAFRLIFLFTVKALQFALIVLGTLKLTEMLECNSRMIN</sequence>
<evidence type="ECO:0000256" key="1">
    <source>
        <dbReference type="SAM" id="Phobius"/>
    </source>
</evidence>
<feature type="transmembrane region" description="Helical" evidence="1">
    <location>
        <begin position="6"/>
        <end position="28"/>
    </location>
</feature>
<protein>
    <submittedName>
        <fullName evidence="2">Uncharacterized protein</fullName>
    </submittedName>
</protein>
<reference evidence="2 3" key="1">
    <citation type="submission" date="2019-03" db="EMBL/GenBank/DDBJ databases">
        <title>Genomic Encyclopedia of Archaeal and Bacterial Type Strains, Phase II (KMG-II): from individual species to whole genera.</title>
        <authorList>
            <person name="Goeker M."/>
        </authorList>
    </citation>
    <scope>NUCLEOTIDE SEQUENCE [LARGE SCALE GENOMIC DNA]</scope>
    <source>
        <strain evidence="2 3">ATCC 25309</strain>
    </source>
</reference>
<keyword evidence="1" id="KW-1133">Transmembrane helix</keyword>
<evidence type="ECO:0000313" key="2">
    <source>
        <dbReference type="EMBL" id="TDU81365.1"/>
    </source>
</evidence>
<dbReference type="AlphaFoldDB" id="A0A4R7SRP1"/>
<keyword evidence="3" id="KW-1185">Reference proteome</keyword>
<dbReference type="Proteomes" id="UP000295662">
    <property type="component" value="Unassembled WGS sequence"/>
</dbReference>
<evidence type="ECO:0000313" key="3">
    <source>
        <dbReference type="Proteomes" id="UP000295662"/>
    </source>
</evidence>
<accession>A0A4R7SRP1</accession>
<organism evidence="2 3">
    <name type="scientific">Prosthecobacter fusiformis</name>
    <dbReference type="NCBI Taxonomy" id="48464"/>
    <lineage>
        <taxon>Bacteria</taxon>
        <taxon>Pseudomonadati</taxon>
        <taxon>Verrucomicrobiota</taxon>
        <taxon>Verrucomicrobiia</taxon>
        <taxon>Verrucomicrobiales</taxon>
        <taxon>Verrucomicrobiaceae</taxon>
        <taxon>Prosthecobacter</taxon>
    </lineage>
</organism>
<comment type="caution">
    <text evidence="2">The sequence shown here is derived from an EMBL/GenBank/DDBJ whole genome shotgun (WGS) entry which is preliminary data.</text>
</comment>
<dbReference type="EMBL" id="SOCA01000001">
    <property type="protein sequence ID" value="TDU81365.1"/>
    <property type="molecule type" value="Genomic_DNA"/>
</dbReference>
<gene>
    <name evidence="2" type="ORF">EI77_00671</name>
</gene>
<keyword evidence="1" id="KW-0812">Transmembrane</keyword>
<keyword evidence="1" id="KW-0472">Membrane</keyword>
<proteinExistence type="predicted"/>
<name>A0A4R7SRP1_9BACT</name>